<reference evidence="1 2" key="1">
    <citation type="submission" date="2017-02" db="EMBL/GenBank/DDBJ databases">
        <title>The new phylogeny of genus Mycobacterium.</title>
        <authorList>
            <person name="Tortoli E."/>
            <person name="Trovato A."/>
            <person name="Cirillo D.M."/>
        </authorList>
    </citation>
    <scope>NUCLEOTIDE SEQUENCE [LARGE SCALE GENOMIC DNA]</scope>
    <source>
        <strain evidence="1 2">FI-09383</strain>
    </source>
</reference>
<accession>A0A1X0CST2</accession>
<evidence type="ECO:0000313" key="1">
    <source>
        <dbReference type="EMBL" id="ORA63227.1"/>
    </source>
</evidence>
<comment type="caution">
    <text evidence="1">The sequence shown here is derived from an EMBL/GenBank/DDBJ whole genome shotgun (WGS) entry which is preliminary data.</text>
</comment>
<evidence type="ECO:0000313" key="2">
    <source>
        <dbReference type="Proteomes" id="UP000192772"/>
    </source>
</evidence>
<dbReference type="InterPro" id="IPR049790">
    <property type="entry name" value="Rv3655c/TadE"/>
</dbReference>
<dbReference type="Proteomes" id="UP000192772">
    <property type="component" value="Unassembled WGS sequence"/>
</dbReference>
<dbReference type="NCBIfam" id="NF041390">
    <property type="entry name" value="TadE_Rv3655c"/>
    <property type="match status" value="1"/>
</dbReference>
<dbReference type="AlphaFoldDB" id="A0A1X0CST2"/>
<proteinExistence type="predicted"/>
<dbReference type="EMBL" id="MVHP01000024">
    <property type="protein sequence ID" value="ORA63227.1"/>
    <property type="molecule type" value="Genomic_DNA"/>
</dbReference>
<gene>
    <name evidence="1" type="ORF">BST23_18880</name>
</gene>
<dbReference type="RefSeq" id="WP_234707927.1">
    <property type="nucleotide sequence ID" value="NZ_LBNO01000102.1"/>
</dbReference>
<protein>
    <submittedName>
        <fullName evidence="1">Pilus biosynthesis protein TadE</fullName>
    </submittedName>
</protein>
<organism evidence="1 2">
    <name type="scientific">Mycolicibacterium elephantis</name>
    <dbReference type="NCBI Taxonomy" id="81858"/>
    <lineage>
        <taxon>Bacteria</taxon>
        <taxon>Bacillati</taxon>
        <taxon>Actinomycetota</taxon>
        <taxon>Actinomycetes</taxon>
        <taxon>Mycobacteriales</taxon>
        <taxon>Mycobacteriaceae</taxon>
        <taxon>Mycolicibacterium</taxon>
    </lineage>
</organism>
<sequence>MEAAFALAALVAVLILCVAGLTAVSMHIRCVDAAREAARLAARGDDGAAVARSVAPDGAMVGVRREGGLVVATVSARSALLPGVTVAARAVAAAEPGTG</sequence>
<name>A0A1X0CST2_9MYCO</name>
<dbReference type="STRING" id="81858.BST23_18880"/>